<dbReference type="AlphaFoldDB" id="A0A0V7ZCB2"/>
<protein>
    <submittedName>
        <fullName evidence="1">Uncharacterized protein</fullName>
    </submittedName>
</protein>
<comment type="caution">
    <text evidence="1">The sequence shown here is derived from an EMBL/GenBank/DDBJ whole genome shotgun (WGS) entry which is preliminary data.</text>
</comment>
<organism evidence="1 2">
    <name type="scientific">Mastigocoleus testarum BC008</name>
    <dbReference type="NCBI Taxonomy" id="371196"/>
    <lineage>
        <taxon>Bacteria</taxon>
        <taxon>Bacillati</taxon>
        <taxon>Cyanobacteriota</taxon>
        <taxon>Cyanophyceae</taxon>
        <taxon>Nostocales</taxon>
        <taxon>Hapalosiphonaceae</taxon>
        <taxon>Mastigocoleus</taxon>
    </lineage>
</organism>
<sequence>MTNFQVVIEGEGAVATATELKELLAEIGISGTLEIPEQEKRRDLGTIEGAILTFIVTAAANLTSSQIEEKIRQHKLSQHENQIERVNKQESEKTVLFIAPDGSRKRKNLSSDNKQDISEILEEIPKFLEDEDF</sequence>
<dbReference type="Proteomes" id="UP000053372">
    <property type="component" value="Unassembled WGS sequence"/>
</dbReference>
<dbReference type="RefSeq" id="WP_027846122.1">
    <property type="nucleotide sequence ID" value="NZ_LMTZ01000162.1"/>
</dbReference>
<keyword evidence="2" id="KW-1185">Reference proteome</keyword>
<evidence type="ECO:0000313" key="1">
    <source>
        <dbReference type="EMBL" id="KST62160.1"/>
    </source>
</evidence>
<reference evidence="1 2" key="1">
    <citation type="journal article" date="2015" name="Genome Announc.">
        <title>Draft Genome of the Euendolithic (true boring) Cyanobacterium Mastigocoleus testarum strain BC008.</title>
        <authorList>
            <person name="Guida B.S."/>
            <person name="Garcia-Pichel F."/>
        </authorList>
    </citation>
    <scope>NUCLEOTIDE SEQUENCE [LARGE SCALE GENOMIC DNA]</scope>
    <source>
        <strain evidence="1 2">BC008</strain>
    </source>
</reference>
<name>A0A0V7ZCB2_9CYAN</name>
<gene>
    <name evidence="1" type="ORF">BC008_37570</name>
</gene>
<proteinExistence type="predicted"/>
<accession>A0A0V7ZCB2</accession>
<dbReference type="EMBL" id="LMTZ01000162">
    <property type="protein sequence ID" value="KST62160.1"/>
    <property type="molecule type" value="Genomic_DNA"/>
</dbReference>
<evidence type="ECO:0000313" key="2">
    <source>
        <dbReference type="Proteomes" id="UP000053372"/>
    </source>
</evidence>